<reference evidence="1" key="2">
    <citation type="journal article" date="2021" name="Microbiome">
        <title>Successional dynamics and alternative stable states in a saline activated sludge microbial community over 9 years.</title>
        <authorList>
            <person name="Wang Y."/>
            <person name="Ye J."/>
            <person name="Ju F."/>
            <person name="Liu L."/>
            <person name="Boyd J.A."/>
            <person name="Deng Y."/>
            <person name="Parks D.H."/>
            <person name="Jiang X."/>
            <person name="Yin X."/>
            <person name="Woodcroft B.J."/>
            <person name="Tyson G.W."/>
            <person name="Hugenholtz P."/>
            <person name="Polz M.F."/>
            <person name="Zhang T."/>
        </authorList>
    </citation>
    <scope>NUCLEOTIDE SEQUENCE</scope>
    <source>
        <strain evidence="1">HKST-UBA01</strain>
    </source>
</reference>
<protein>
    <submittedName>
        <fullName evidence="1">Uncharacterized protein</fullName>
    </submittedName>
</protein>
<reference evidence="1" key="1">
    <citation type="submission" date="2020-04" db="EMBL/GenBank/DDBJ databases">
        <authorList>
            <person name="Zhang T."/>
        </authorList>
    </citation>
    <scope>NUCLEOTIDE SEQUENCE</scope>
    <source>
        <strain evidence="1">HKST-UBA01</strain>
    </source>
</reference>
<dbReference type="EMBL" id="JAGQHR010000494">
    <property type="protein sequence ID" value="MCA9728850.1"/>
    <property type="molecule type" value="Genomic_DNA"/>
</dbReference>
<gene>
    <name evidence="1" type="ORF">KC729_14260</name>
</gene>
<accession>A0A956LZY3</accession>
<dbReference type="AlphaFoldDB" id="A0A956LZY3"/>
<dbReference type="Proteomes" id="UP000697710">
    <property type="component" value="Unassembled WGS sequence"/>
</dbReference>
<proteinExistence type="predicted"/>
<evidence type="ECO:0000313" key="2">
    <source>
        <dbReference type="Proteomes" id="UP000697710"/>
    </source>
</evidence>
<sequence length="263" mass="29241">MSSSPSLHRILVATTVGLGASAALLTTGVGARDALADGRAFAFSYDTSTMAPGHLEYEQWVTWNDRYPDASSLRSFDLRHELEMGVHPRVQLALYLDWRYRTGGGIESDAEFEDVAAEVIYGMSNPVTDPLGSALYGEVRVGDEKVATEAKLLLDKKLARWDLVWNGIVESEWEEEGLAEREGELGQTLGASFQLRPAIAVGFELAHFIEIEEWRHAEDSVVHAGPNLSLRHRLGWMTFAPLFQLTDTEQPDVKLRWLVGIDL</sequence>
<name>A0A956LZY3_UNCEI</name>
<organism evidence="1 2">
    <name type="scientific">Eiseniibacteriota bacterium</name>
    <dbReference type="NCBI Taxonomy" id="2212470"/>
    <lineage>
        <taxon>Bacteria</taxon>
        <taxon>Candidatus Eiseniibacteriota</taxon>
    </lineage>
</organism>
<evidence type="ECO:0000313" key="1">
    <source>
        <dbReference type="EMBL" id="MCA9728850.1"/>
    </source>
</evidence>
<comment type="caution">
    <text evidence="1">The sequence shown here is derived from an EMBL/GenBank/DDBJ whole genome shotgun (WGS) entry which is preliminary data.</text>
</comment>